<dbReference type="PANTHER" id="PTHR46652">
    <property type="entry name" value="LEUCINE-RICH REPEAT AND IQ DOMAIN-CONTAINING PROTEIN 1-RELATED"/>
    <property type="match status" value="1"/>
</dbReference>
<dbReference type="Proteomes" id="UP000559987">
    <property type="component" value="Unassembled WGS sequence"/>
</dbReference>
<reference evidence="3 4" key="1">
    <citation type="submission" date="2020-08" db="EMBL/GenBank/DDBJ databases">
        <title>Genomic Encyclopedia of Type Strains, Phase III (KMG-III): the genomes of soil and plant-associated and newly described type strains.</title>
        <authorList>
            <person name="Whitman W."/>
        </authorList>
    </citation>
    <scope>NUCLEOTIDE SEQUENCE [LARGE SCALE GENOMIC DNA]</scope>
    <source>
        <strain evidence="3 4">CECT 8571</strain>
    </source>
</reference>
<dbReference type="InterPro" id="IPR050836">
    <property type="entry name" value="SDS22/Internalin_LRR"/>
</dbReference>
<dbReference type="RefSeq" id="WP_183907453.1">
    <property type="nucleotide sequence ID" value="NZ_JACHXZ010000001.1"/>
</dbReference>
<name>A0A839UG78_9GAMM</name>
<protein>
    <submittedName>
        <fullName evidence="3">Internalin A</fullName>
    </submittedName>
</protein>
<gene>
    <name evidence="3" type="ORF">FHS30_000230</name>
</gene>
<dbReference type="Gene3D" id="3.80.10.10">
    <property type="entry name" value="Ribonuclease Inhibitor"/>
    <property type="match status" value="1"/>
</dbReference>
<evidence type="ECO:0000256" key="1">
    <source>
        <dbReference type="ARBA" id="ARBA00022614"/>
    </source>
</evidence>
<keyword evidence="4" id="KW-1185">Reference proteome</keyword>
<dbReference type="PROSITE" id="PS51450">
    <property type="entry name" value="LRR"/>
    <property type="match status" value="2"/>
</dbReference>
<dbReference type="AlphaFoldDB" id="A0A839UG78"/>
<dbReference type="InterPro" id="IPR001611">
    <property type="entry name" value="Leu-rich_rpt"/>
</dbReference>
<proteinExistence type="predicted"/>
<evidence type="ECO:0000256" key="2">
    <source>
        <dbReference type="ARBA" id="ARBA00022737"/>
    </source>
</evidence>
<accession>A0A839UG78</accession>
<organism evidence="3 4">
    <name type="scientific">Simiduia aestuariiviva</name>
    <dbReference type="NCBI Taxonomy" id="1510459"/>
    <lineage>
        <taxon>Bacteria</taxon>
        <taxon>Pseudomonadati</taxon>
        <taxon>Pseudomonadota</taxon>
        <taxon>Gammaproteobacteria</taxon>
        <taxon>Cellvibrionales</taxon>
        <taxon>Cellvibrionaceae</taxon>
        <taxon>Simiduia</taxon>
    </lineage>
</organism>
<evidence type="ECO:0000313" key="3">
    <source>
        <dbReference type="EMBL" id="MBB3167054.1"/>
    </source>
</evidence>
<sequence length="239" mass="26413">MQKSSAIIFLAAAGVVFTLGKCTSGPAPSEVAAESEASQRYAELKAERLARQNQQGDLSGAMQRLDELGLADASLYRCVKKSVSQALATTTQHTMSQPTDLRRLECRKQGIRRVTGLEHFTQLEKLDLTGNSIADVAPIGKLYQLRELILNDNKVSSIWPLLNLDKLTKLGLRNNPVQDLHYVGGFDQLGSLDFRLTSQQRCDYLVDIKSALKRSKVKLSVPSRCKDEFGEPASISEFE</sequence>
<dbReference type="PANTHER" id="PTHR46652:SF3">
    <property type="entry name" value="LEUCINE-RICH REPEAT-CONTAINING PROTEIN 9"/>
    <property type="match status" value="1"/>
</dbReference>
<evidence type="ECO:0000313" key="4">
    <source>
        <dbReference type="Proteomes" id="UP000559987"/>
    </source>
</evidence>
<dbReference type="SUPFAM" id="SSF52075">
    <property type="entry name" value="Outer arm dynein light chain 1"/>
    <property type="match status" value="1"/>
</dbReference>
<dbReference type="EMBL" id="JACHXZ010000001">
    <property type="protein sequence ID" value="MBB3167054.1"/>
    <property type="molecule type" value="Genomic_DNA"/>
</dbReference>
<comment type="caution">
    <text evidence="3">The sequence shown here is derived from an EMBL/GenBank/DDBJ whole genome shotgun (WGS) entry which is preliminary data.</text>
</comment>
<keyword evidence="2" id="KW-0677">Repeat</keyword>
<keyword evidence="1" id="KW-0433">Leucine-rich repeat</keyword>
<dbReference type="InterPro" id="IPR032675">
    <property type="entry name" value="LRR_dom_sf"/>
</dbReference>